<dbReference type="EMBL" id="JACYGY010000001">
    <property type="protein sequence ID" value="MBE9462149.1"/>
    <property type="molecule type" value="Genomic_DNA"/>
</dbReference>
<evidence type="ECO:0000313" key="1">
    <source>
        <dbReference type="EMBL" id="MBE9462149.1"/>
    </source>
</evidence>
<dbReference type="Proteomes" id="UP000634134">
    <property type="component" value="Unassembled WGS sequence"/>
</dbReference>
<proteinExistence type="predicted"/>
<dbReference type="SUPFAM" id="SSF51445">
    <property type="entry name" value="(Trans)glycosidases"/>
    <property type="match status" value="1"/>
</dbReference>
<evidence type="ECO:0000313" key="2">
    <source>
        <dbReference type="Proteomes" id="UP000634134"/>
    </source>
</evidence>
<protein>
    <submittedName>
        <fullName evidence="1">Alpha-L-arabinofuranosidase</fullName>
    </submittedName>
</protein>
<reference evidence="2" key="1">
    <citation type="submission" date="2023-07" db="EMBL/GenBank/DDBJ databases">
        <title>Dyadobacter sp. nov 'subterranea' isolated from contaminted grondwater.</title>
        <authorList>
            <person name="Szabo I."/>
            <person name="Al-Omari J."/>
            <person name="Szerdahelyi S.G."/>
            <person name="Rado J."/>
        </authorList>
    </citation>
    <scope>NUCLEOTIDE SEQUENCE [LARGE SCALE GENOMIC DNA]</scope>
    <source>
        <strain evidence="2">UP-52</strain>
    </source>
</reference>
<organism evidence="1 2">
    <name type="scientific">Dyadobacter subterraneus</name>
    <dbReference type="NCBI Taxonomy" id="2773304"/>
    <lineage>
        <taxon>Bacteria</taxon>
        <taxon>Pseudomonadati</taxon>
        <taxon>Bacteroidota</taxon>
        <taxon>Cytophagia</taxon>
        <taxon>Cytophagales</taxon>
        <taxon>Spirosomataceae</taxon>
        <taxon>Dyadobacter</taxon>
    </lineage>
</organism>
<name>A0ABR9W9I4_9BACT</name>
<dbReference type="InterPro" id="IPR017853">
    <property type="entry name" value="GH"/>
</dbReference>
<accession>A0ABR9W9I4</accession>
<dbReference type="PANTHER" id="PTHR43576">
    <property type="entry name" value="ALPHA-L-ARABINOFURANOSIDASE C-RELATED"/>
    <property type="match status" value="1"/>
</dbReference>
<dbReference type="Gene3D" id="3.20.20.80">
    <property type="entry name" value="Glycosidases"/>
    <property type="match status" value="1"/>
</dbReference>
<dbReference type="PANTHER" id="PTHR43576:SF3">
    <property type="entry name" value="ALPHA-L-ARABINOFURANOSIDASE C"/>
    <property type="match status" value="1"/>
</dbReference>
<gene>
    <name evidence="1" type="ORF">IEE83_09675</name>
</gene>
<dbReference type="PROSITE" id="PS51257">
    <property type="entry name" value="PROKAR_LIPOPROTEIN"/>
    <property type="match status" value="1"/>
</dbReference>
<sequence>MRVAKKYLSRIMLPLWLMILIFSCKKTDVISQDPKPTDQQIKPAKDPENAKTMGLFIDSWLPKTFMVPGFTQSDIPASAAVTVTVDASEVMTKILPTSFGHNANTWMTPMVTEPVFMNHITNLKPNIIRFPAGSGSDVYFWNAKPGSLPADVPTLLTDKDNTKKDPGYGFGKTNDNWRASLDNYYDVLRQSGSKGVLTMNYGYARYGTSANPVATAAHLAADWVRYDKGRTQYWEIGNENYGDWEWGYRIDVSKNKDGQPEYLTGKLYAQHFKVFADSMRKAAAEVGAKISIGAVMYESEPESWQTNTVKTWNGGMLTEAADKPDFYIVHNYFTPYEQNSTAAVILDAALSQPAKMMNYVTQTITSSGAAVKPIAMTEWNMWAKSSKQQVSNVSGVFAALVVGESLVNKYGLAARWDLLNFWADGDDHGLFSDGNEPNVAKWTPRPSFYYLYFLQKTIGDRLVKSVVQAGNTAIKSYASTFSSGEANVTLVNISNFSQSVEVKFENLKKGDRYYWYSLEGSSDNGEFSRKVLINGSGPLGLAGGPSDYMTLKAKSALTKNGIRVIIPARGMVTMVVDK</sequence>
<keyword evidence="2" id="KW-1185">Reference proteome</keyword>
<comment type="caution">
    <text evidence="1">The sequence shown here is derived from an EMBL/GenBank/DDBJ whole genome shotgun (WGS) entry which is preliminary data.</text>
</comment>